<sequence length="457" mass="52833">MARRCCRLRRLLICLCTPFFLVISLYIFLAVKITMDMQSMSTQQAVVHPTQEKPFFVATGILNTDRNHLVPKSFWGENLQMNGLWNKLQQCADNHFNGILYPKKAKDVSKREIFDDNLLEQTFTHIISREKRNNSEKLPDEMQDFINNMLKRDYPILIQPNGMCGAQAKREIAPPLILLAIKTTELNFKNRQAIRRTWGRAGWVKGQRINSSDEEPAGGYVRRVFLLGRESSAEMGIDLSEVLRRENKLYGDILQWDFSDTFFNLTLKDVLFWSWFSQHCGQAVFVLKGDDDVLVNTPKLITYLHQQLNKSQNNNLEEFMVGDVIEAGHPNRELTSKYFIPESFYKGLYPTYAGGGGVVYSGLLARRLHNVSKAVHLFPIDDVYVGMCMRRLNIHPLHHSAFLTLSFLEEEEQCAYHSILLVHKRSPKQLVKLWADMKKTQKQCEDVPLRAAEKEEE</sequence>
<keyword evidence="7 13" id="KW-0735">Signal-anchor</keyword>
<keyword evidence="4 13" id="KW-0328">Glycosyltransferase</keyword>
<dbReference type="GO" id="GO:0006629">
    <property type="term" value="P:lipid metabolic process"/>
    <property type="evidence" value="ECO:0007669"/>
    <property type="project" value="UniProtKB-KW"/>
</dbReference>
<comment type="pathway">
    <text evidence="2">Protein modification; protein glycosylation.</text>
</comment>
<evidence type="ECO:0000256" key="4">
    <source>
        <dbReference type="ARBA" id="ARBA00022676"/>
    </source>
</evidence>
<evidence type="ECO:0000256" key="2">
    <source>
        <dbReference type="ARBA" id="ARBA00004922"/>
    </source>
</evidence>
<evidence type="ECO:0000256" key="6">
    <source>
        <dbReference type="ARBA" id="ARBA00022692"/>
    </source>
</evidence>
<keyword evidence="11 13" id="KW-0472">Membrane</keyword>
<gene>
    <name evidence="14" type="ORF">G4P62_000072</name>
</gene>
<dbReference type="EC" id="2.4.1.-" evidence="13"/>
<keyword evidence="12" id="KW-0325">Glycoprotein</keyword>
<evidence type="ECO:0000256" key="8">
    <source>
        <dbReference type="ARBA" id="ARBA00022989"/>
    </source>
</evidence>
<comment type="similarity">
    <text evidence="3 13">Belongs to the glycosyltransferase 31 family.</text>
</comment>
<protein>
    <recommendedName>
        <fullName evidence="13">Hexosyltransferase</fullName>
        <ecNumber evidence="13">2.4.1.-</ecNumber>
    </recommendedName>
</protein>
<evidence type="ECO:0000256" key="1">
    <source>
        <dbReference type="ARBA" id="ARBA00004323"/>
    </source>
</evidence>
<evidence type="ECO:0000313" key="15">
    <source>
        <dbReference type="Proteomes" id="UP000822369"/>
    </source>
</evidence>
<comment type="subcellular location">
    <subcellularLocation>
        <location evidence="1 13">Golgi apparatus membrane</location>
        <topology evidence="1 13">Single-pass type II membrane protein</topology>
    </subcellularLocation>
</comment>
<dbReference type="KEGG" id="nfu:107381105"/>
<dbReference type="InterPro" id="IPR002659">
    <property type="entry name" value="Glyco_trans_31"/>
</dbReference>
<dbReference type="GO" id="GO:0000139">
    <property type="term" value="C:Golgi membrane"/>
    <property type="evidence" value="ECO:0007669"/>
    <property type="project" value="UniProtKB-SubCell"/>
</dbReference>
<keyword evidence="5" id="KW-0808">Transferase</keyword>
<dbReference type="GO" id="GO:0030311">
    <property type="term" value="P:poly-N-acetyllactosamine biosynthetic process"/>
    <property type="evidence" value="ECO:0007669"/>
    <property type="project" value="TreeGrafter"/>
</dbReference>
<dbReference type="Pfam" id="PF01762">
    <property type="entry name" value="Galactosyl_T"/>
    <property type="match status" value="1"/>
</dbReference>
<evidence type="ECO:0000256" key="10">
    <source>
        <dbReference type="ARBA" id="ARBA00023098"/>
    </source>
</evidence>
<dbReference type="FunFam" id="3.90.550.50:FF:000001">
    <property type="entry name" value="Hexosyltransferase"/>
    <property type="match status" value="1"/>
</dbReference>
<dbReference type="Proteomes" id="UP000822369">
    <property type="component" value="Chromosome 2"/>
</dbReference>
<dbReference type="OrthoDB" id="2139606at2759"/>
<dbReference type="GO" id="GO:0008194">
    <property type="term" value="F:UDP-glycosyltransferase activity"/>
    <property type="evidence" value="ECO:0007669"/>
    <property type="project" value="TreeGrafter"/>
</dbReference>
<keyword evidence="10" id="KW-0443">Lipid metabolism</keyword>
<comment type="caution">
    <text evidence="14">The sequence shown here is derived from an EMBL/GenBank/DDBJ whole genome shotgun (WGS) entry which is preliminary data.</text>
</comment>
<dbReference type="AlphaFoldDB" id="A0A9D2YXE9"/>
<evidence type="ECO:0000256" key="11">
    <source>
        <dbReference type="ARBA" id="ARBA00023136"/>
    </source>
</evidence>
<keyword evidence="6 13" id="KW-0812">Transmembrane</keyword>
<evidence type="ECO:0000256" key="12">
    <source>
        <dbReference type="ARBA" id="ARBA00023180"/>
    </source>
</evidence>
<organism evidence="14 15">
    <name type="scientific">Nothobranchius furzeri</name>
    <name type="common">Turquoise killifish</name>
    <dbReference type="NCBI Taxonomy" id="105023"/>
    <lineage>
        <taxon>Eukaryota</taxon>
        <taxon>Metazoa</taxon>
        <taxon>Chordata</taxon>
        <taxon>Craniata</taxon>
        <taxon>Vertebrata</taxon>
        <taxon>Euteleostomi</taxon>
        <taxon>Actinopterygii</taxon>
        <taxon>Neopterygii</taxon>
        <taxon>Teleostei</taxon>
        <taxon>Neoteleostei</taxon>
        <taxon>Acanthomorphata</taxon>
        <taxon>Ovalentaria</taxon>
        <taxon>Atherinomorphae</taxon>
        <taxon>Cyprinodontiformes</taxon>
        <taxon>Nothobranchiidae</taxon>
        <taxon>Nothobranchius</taxon>
    </lineage>
</organism>
<accession>A0A9D2YXE9</accession>
<evidence type="ECO:0000256" key="7">
    <source>
        <dbReference type="ARBA" id="ARBA00022968"/>
    </source>
</evidence>
<dbReference type="PANTHER" id="PTHR11214:SF234">
    <property type="entry name" value="HEXOSYLTRANSFERASE"/>
    <property type="match status" value="1"/>
</dbReference>
<evidence type="ECO:0000256" key="3">
    <source>
        <dbReference type="ARBA" id="ARBA00008661"/>
    </source>
</evidence>
<dbReference type="Gene3D" id="3.90.550.50">
    <property type="match status" value="1"/>
</dbReference>
<evidence type="ECO:0000256" key="13">
    <source>
        <dbReference type="RuleBase" id="RU363063"/>
    </source>
</evidence>
<dbReference type="OMA" id="MARYHCR"/>
<reference evidence="14" key="1">
    <citation type="submission" date="2020-03" db="EMBL/GenBank/DDBJ databases">
        <title>Intra-Species Differences in Population Size shape Life History and Genome Evolution.</title>
        <authorList>
            <person name="Willemsen D."/>
            <person name="Cui R."/>
            <person name="Valenzano D.R."/>
        </authorList>
    </citation>
    <scope>NUCLEOTIDE SEQUENCE</scope>
    <source>
        <strain evidence="14">GRZ</strain>
        <tissue evidence="14">Whole</tissue>
    </source>
</reference>
<keyword evidence="9 13" id="KW-0333">Golgi apparatus</keyword>
<dbReference type="GO" id="GO:0006493">
    <property type="term" value="P:protein O-linked glycosylation"/>
    <property type="evidence" value="ECO:0007669"/>
    <property type="project" value="TreeGrafter"/>
</dbReference>
<evidence type="ECO:0000313" key="14">
    <source>
        <dbReference type="EMBL" id="KAF7227837.1"/>
    </source>
</evidence>
<dbReference type="GO" id="GO:0016758">
    <property type="term" value="F:hexosyltransferase activity"/>
    <property type="evidence" value="ECO:0007669"/>
    <property type="project" value="InterPro"/>
</dbReference>
<proteinExistence type="inferred from homology"/>
<evidence type="ECO:0000256" key="9">
    <source>
        <dbReference type="ARBA" id="ARBA00023034"/>
    </source>
</evidence>
<name>A0A9D2YXE9_NOTFU</name>
<keyword evidence="8 13" id="KW-1133">Transmembrane helix</keyword>
<dbReference type="PANTHER" id="PTHR11214">
    <property type="entry name" value="BETA-1,3-N-ACETYLGLUCOSAMINYLTRANSFERASE"/>
    <property type="match status" value="1"/>
</dbReference>
<feature type="transmembrane region" description="Helical" evidence="13">
    <location>
        <begin position="12"/>
        <end position="31"/>
    </location>
</feature>
<dbReference type="EMBL" id="JAAVVJ010000002">
    <property type="protein sequence ID" value="KAF7227837.1"/>
    <property type="molecule type" value="Genomic_DNA"/>
</dbReference>
<evidence type="ECO:0000256" key="5">
    <source>
        <dbReference type="ARBA" id="ARBA00022679"/>
    </source>
</evidence>